<dbReference type="EMBL" id="CAJJDP010000148">
    <property type="protein sequence ID" value="CAD8209266.1"/>
    <property type="molecule type" value="Genomic_DNA"/>
</dbReference>
<evidence type="ECO:0000313" key="2">
    <source>
        <dbReference type="EMBL" id="CAD8209266.1"/>
    </source>
</evidence>
<protein>
    <recommendedName>
        <fullName evidence="4">Transmembrane protein</fullName>
    </recommendedName>
</protein>
<proteinExistence type="predicted"/>
<evidence type="ECO:0000313" key="3">
    <source>
        <dbReference type="Proteomes" id="UP000683925"/>
    </source>
</evidence>
<keyword evidence="1" id="KW-0472">Membrane</keyword>
<comment type="caution">
    <text evidence="2">The sequence shown here is derived from an EMBL/GenBank/DDBJ whole genome shotgun (WGS) entry which is preliminary data.</text>
</comment>
<keyword evidence="1" id="KW-1133">Transmembrane helix</keyword>
<dbReference type="Proteomes" id="UP000683925">
    <property type="component" value="Unassembled WGS sequence"/>
</dbReference>
<organism evidence="2 3">
    <name type="scientific">Paramecium octaurelia</name>
    <dbReference type="NCBI Taxonomy" id="43137"/>
    <lineage>
        <taxon>Eukaryota</taxon>
        <taxon>Sar</taxon>
        <taxon>Alveolata</taxon>
        <taxon>Ciliophora</taxon>
        <taxon>Intramacronucleata</taxon>
        <taxon>Oligohymenophorea</taxon>
        <taxon>Peniculida</taxon>
        <taxon>Parameciidae</taxon>
        <taxon>Paramecium</taxon>
    </lineage>
</organism>
<keyword evidence="1" id="KW-0812">Transmembrane</keyword>
<sequence>MENNAQNQSMNKCQFIQSCYDGVSDGFKFKSAIIIQECRYSSLNTMIPQLNVNNVQWNQTEFIILVILILDAMILELKIAITLAQLAFLEMLIPLHHVSTWAVQICYFIIIHGSVYLDIQMIENQHHVKIRYLKFMLF</sequence>
<evidence type="ECO:0000256" key="1">
    <source>
        <dbReference type="SAM" id="Phobius"/>
    </source>
</evidence>
<reference evidence="2" key="1">
    <citation type="submission" date="2021-01" db="EMBL/GenBank/DDBJ databases">
        <authorList>
            <consortium name="Genoscope - CEA"/>
            <person name="William W."/>
        </authorList>
    </citation>
    <scope>NUCLEOTIDE SEQUENCE</scope>
</reference>
<accession>A0A8S1Y4P4</accession>
<name>A0A8S1Y4P4_PAROT</name>
<keyword evidence="3" id="KW-1185">Reference proteome</keyword>
<feature type="transmembrane region" description="Helical" evidence="1">
    <location>
        <begin position="62"/>
        <end position="89"/>
    </location>
</feature>
<gene>
    <name evidence="2" type="ORF">POCTA_138.1.T1460136</name>
</gene>
<feature type="transmembrane region" description="Helical" evidence="1">
    <location>
        <begin position="101"/>
        <end position="119"/>
    </location>
</feature>
<evidence type="ECO:0008006" key="4">
    <source>
        <dbReference type="Google" id="ProtNLM"/>
    </source>
</evidence>
<dbReference type="AlphaFoldDB" id="A0A8S1Y4P4"/>